<keyword evidence="5" id="KW-1185">Reference proteome</keyword>
<dbReference type="Pfam" id="PF01738">
    <property type="entry name" value="DLH"/>
    <property type="match status" value="1"/>
</dbReference>
<dbReference type="GO" id="GO:0052689">
    <property type="term" value="F:carboxylic ester hydrolase activity"/>
    <property type="evidence" value="ECO:0007669"/>
    <property type="project" value="UniProtKB-ARBA"/>
</dbReference>
<dbReference type="InterPro" id="IPR002471">
    <property type="entry name" value="Pept_S9_AS"/>
</dbReference>
<dbReference type="InterPro" id="IPR050261">
    <property type="entry name" value="FrsA_esterase"/>
</dbReference>
<proteinExistence type="predicted"/>
<evidence type="ECO:0000256" key="1">
    <source>
        <dbReference type="ARBA" id="ARBA00022801"/>
    </source>
</evidence>
<dbReference type="AlphaFoldDB" id="A0A4P6P513"/>
<dbReference type="Gene3D" id="3.40.50.1820">
    <property type="entry name" value="alpha/beta hydrolase"/>
    <property type="match status" value="1"/>
</dbReference>
<dbReference type="PROSITE" id="PS00708">
    <property type="entry name" value="PRO_ENDOPEP_SER"/>
    <property type="match status" value="1"/>
</dbReference>
<protein>
    <recommendedName>
        <fullName evidence="3">Dienelactone hydrolase domain-containing protein</fullName>
    </recommendedName>
</protein>
<dbReference type="RefSeq" id="WP_130601800.1">
    <property type="nucleotide sequence ID" value="NZ_CP034759.1"/>
</dbReference>
<sequence length="296" mass="32602">MNKLSIGLFASLLFIQITFSANAKSRLAPLPQIFYVNIPVQTADSSWSVSGQYRIPRTAQTQALPAVIIMHSSSGIDSTGKFYAKALNKAGIATLELDLWGARNLQGGSADRPASPQETLPDVFAAMAYLAQQPMIDAQRIGIIGFSWGGVLSMLTATEQYMSLTGSPLRFAGHVAHYPVCWLYNNVPGFEFNNLTGAPVLLQAGGLDDYDLPDTCPNMVENLTEDEQELVEVNVFNRAYHAWDRLEPTWVVNDPYAHLGLGGEVTLAPNWRVARKSRKNVVEFFQELFALEESDD</sequence>
<reference evidence="4 5" key="1">
    <citation type="submission" date="2018-12" db="EMBL/GenBank/DDBJ databases">
        <title>Complete genome of Litorilituus sediminis.</title>
        <authorList>
            <person name="Liu A."/>
            <person name="Rong J."/>
        </authorList>
    </citation>
    <scope>NUCLEOTIDE SEQUENCE [LARGE SCALE GENOMIC DNA]</scope>
    <source>
        <strain evidence="4 5">JCM 17549</strain>
    </source>
</reference>
<name>A0A4P6P513_9GAMM</name>
<dbReference type="GO" id="GO:0006508">
    <property type="term" value="P:proteolysis"/>
    <property type="evidence" value="ECO:0007669"/>
    <property type="project" value="InterPro"/>
</dbReference>
<dbReference type="InterPro" id="IPR002925">
    <property type="entry name" value="Dienelactn_hydro"/>
</dbReference>
<dbReference type="OrthoDB" id="9789573at2"/>
<accession>A0A4P6P513</accession>
<evidence type="ECO:0000313" key="4">
    <source>
        <dbReference type="EMBL" id="QBG36038.1"/>
    </source>
</evidence>
<dbReference type="EMBL" id="CP034759">
    <property type="protein sequence ID" value="QBG36038.1"/>
    <property type="molecule type" value="Genomic_DNA"/>
</dbReference>
<evidence type="ECO:0000259" key="3">
    <source>
        <dbReference type="Pfam" id="PF01738"/>
    </source>
</evidence>
<gene>
    <name evidence="4" type="ORF">EMK97_10125</name>
</gene>
<dbReference type="KEGG" id="lsd:EMK97_10125"/>
<dbReference type="InterPro" id="IPR029058">
    <property type="entry name" value="AB_hydrolase_fold"/>
</dbReference>
<dbReference type="GO" id="GO:0004252">
    <property type="term" value="F:serine-type endopeptidase activity"/>
    <property type="evidence" value="ECO:0007669"/>
    <property type="project" value="InterPro"/>
</dbReference>
<feature type="domain" description="Dienelactone hydrolase" evidence="3">
    <location>
        <begin position="62"/>
        <end position="249"/>
    </location>
</feature>
<dbReference type="PANTHER" id="PTHR22946">
    <property type="entry name" value="DIENELACTONE HYDROLASE DOMAIN-CONTAINING PROTEIN-RELATED"/>
    <property type="match status" value="1"/>
</dbReference>
<dbReference type="Proteomes" id="UP000290244">
    <property type="component" value="Chromosome"/>
</dbReference>
<organism evidence="4 5">
    <name type="scientific">Litorilituus sediminis</name>
    <dbReference type="NCBI Taxonomy" id="718192"/>
    <lineage>
        <taxon>Bacteria</taxon>
        <taxon>Pseudomonadati</taxon>
        <taxon>Pseudomonadota</taxon>
        <taxon>Gammaproteobacteria</taxon>
        <taxon>Alteromonadales</taxon>
        <taxon>Colwelliaceae</taxon>
        <taxon>Litorilituus</taxon>
    </lineage>
</organism>
<evidence type="ECO:0000313" key="5">
    <source>
        <dbReference type="Proteomes" id="UP000290244"/>
    </source>
</evidence>
<evidence type="ECO:0000256" key="2">
    <source>
        <dbReference type="SAM" id="SignalP"/>
    </source>
</evidence>
<keyword evidence="1" id="KW-0378">Hydrolase</keyword>
<dbReference type="SUPFAM" id="SSF53474">
    <property type="entry name" value="alpha/beta-Hydrolases"/>
    <property type="match status" value="1"/>
</dbReference>
<feature type="signal peptide" evidence="2">
    <location>
        <begin position="1"/>
        <end position="23"/>
    </location>
</feature>
<dbReference type="PANTHER" id="PTHR22946:SF9">
    <property type="entry name" value="POLYKETIDE TRANSFERASE AF380"/>
    <property type="match status" value="1"/>
</dbReference>
<keyword evidence="2" id="KW-0732">Signal</keyword>
<feature type="chain" id="PRO_5020776510" description="Dienelactone hydrolase domain-containing protein" evidence="2">
    <location>
        <begin position="24"/>
        <end position="296"/>
    </location>
</feature>